<dbReference type="PANTHER" id="PTHR30038:SF0">
    <property type="entry name" value="TUNGSTEN-CONTAINING ALDEHYDE FERREDOXIN OXIDOREDUCTASE"/>
    <property type="match status" value="1"/>
</dbReference>
<dbReference type="GO" id="GO:0016625">
    <property type="term" value="F:oxidoreductase activity, acting on the aldehyde or oxo group of donors, iron-sulfur protein as acceptor"/>
    <property type="evidence" value="ECO:0007669"/>
    <property type="project" value="InterPro"/>
</dbReference>
<dbReference type="InterPro" id="IPR013984">
    <property type="entry name" value="Ald_Fedxn_OxRdtase_dom2"/>
</dbReference>
<accession>X1U4X4</accession>
<dbReference type="InterPro" id="IPR013983">
    <property type="entry name" value="Ald_Fedxn_OxRdtase_N"/>
</dbReference>
<dbReference type="InterPro" id="IPR036021">
    <property type="entry name" value="Tungsten_al_ferr_oxy-like_C"/>
</dbReference>
<name>X1U4X4_9ZZZZ</name>
<dbReference type="Pfam" id="PF02730">
    <property type="entry name" value="AFOR_N"/>
    <property type="match status" value="1"/>
</dbReference>
<gene>
    <name evidence="2" type="ORF">S12H4_32988</name>
</gene>
<dbReference type="SUPFAM" id="SSF48310">
    <property type="entry name" value="Aldehyde ferredoxin oxidoreductase, C-terminal domains"/>
    <property type="match status" value="1"/>
</dbReference>
<sequence>NVGGRFANMLKYAGFDGIVLEGAAEKPTWINIVEGDVELKDATNLWGLDTYETQRVIFKEVMGSRGFGDWVSTKGGRRTTQRPAVLAIGPAGENRSRIAAIITDAGNAFGQGGFGGIWGAKKLKAISVLGTGSVEVADPRGLMEARLWSEKNYGPDFDNPRVHAWQEFITSHFGGHPNRGWTPFDKQRRPQGCYGCHLNCKPRTSTGLGNEAICVDALFYQNWDMAKHGKTTEISGKAMDLAQKLGINMFELHVELGYLNALYEKGVLGPGKSI</sequence>
<reference evidence="2" key="1">
    <citation type="journal article" date="2014" name="Front. Microbiol.">
        <title>High frequency of phylogenetically diverse reductive dehalogenase-homologous genes in deep subseafloor sedimentary metagenomes.</title>
        <authorList>
            <person name="Kawai M."/>
            <person name="Futagami T."/>
            <person name="Toyoda A."/>
            <person name="Takaki Y."/>
            <person name="Nishi S."/>
            <person name="Hori S."/>
            <person name="Arai W."/>
            <person name="Tsubouchi T."/>
            <person name="Morono Y."/>
            <person name="Uchiyama I."/>
            <person name="Ito T."/>
            <person name="Fujiyama A."/>
            <person name="Inagaki F."/>
            <person name="Takami H."/>
        </authorList>
    </citation>
    <scope>NUCLEOTIDE SEQUENCE</scope>
    <source>
        <strain evidence="2">Expedition CK06-06</strain>
    </source>
</reference>
<dbReference type="InterPro" id="IPR051919">
    <property type="entry name" value="W-dependent_AOR"/>
</dbReference>
<proteinExistence type="predicted"/>
<dbReference type="AlphaFoldDB" id="X1U4X4"/>
<dbReference type="GO" id="GO:0051536">
    <property type="term" value="F:iron-sulfur cluster binding"/>
    <property type="evidence" value="ECO:0007669"/>
    <property type="project" value="InterPro"/>
</dbReference>
<dbReference type="EMBL" id="BARW01019402">
    <property type="protein sequence ID" value="GAI94875.1"/>
    <property type="molecule type" value="Genomic_DNA"/>
</dbReference>
<dbReference type="InterPro" id="IPR036503">
    <property type="entry name" value="Ald_Fedxn_OxRdtase_N_sf"/>
</dbReference>
<dbReference type="GO" id="GO:0009055">
    <property type="term" value="F:electron transfer activity"/>
    <property type="evidence" value="ECO:0007669"/>
    <property type="project" value="InterPro"/>
</dbReference>
<protein>
    <recommendedName>
        <fullName evidence="1">Aldehyde ferredoxin oxidoreductase N-terminal domain-containing protein</fullName>
    </recommendedName>
</protein>
<comment type="caution">
    <text evidence="2">The sequence shown here is derived from an EMBL/GenBank/DDBJ whole genome shotgun (WGS) entry which is preliminary data.</text>
</comment>
<organism evidence="2">
    <name type="scientific">marine sediment metagenome</name>
    <dbReference type="NCBI Taxonomy" id="412755"/>
    <lineage>
        <taxon>unclassified sequences</taxon>
        <taxon>metagenomes</taxon>
        <taxon>ecological metagenomes</taxon>
    </lineage>
</organism>
<dbReference type="SUPFAM" id="SSF56228">
    <property type="entry name" value="Aldehyde ferredoxin oxidoreductase, N-terminal domain"/>
    <property type="match status" value="1"/>
</dbReference>
<feature type="non-terminal residue" evidence="2">
    <location>
        <position position="274"/>
    </location>
</feature>
<evidence type="ECO:0000259" key="1">
    <source>
        <dbReference type="SMART" id="SM00790"/>
    </source>
</evidence>
<feature type="domain" description="Aldehyde ferredoxin oxidoreductase N-terminal" evidence="1">
    <location>
        <begin position="1"/>
        <end position="132"/>
    </location>
</feature>
<dbReference type="Gene3D" id="3.60.9.10">
    <property type="entry name" value="Aldehyde ferredoxin oxidoreductase, N-terminal domain"/>
    <property type="match status" value="1"/>
</dbReference>
<dbReference type="SMART" id="SM00790">
    <property type="entry name" value="AFOR_N"/>
    <property type="match status" value="1"/>
</dbReference>
<dbReference type="PANTHER" id="PTHR30038">
    <property type="entry name" value="ALDEHYDE FERREDOXIN OXIDOREDUCTASE"/>
    <property type="match status" value="1"/>
</dbReference>
<feature type="non-terminal residue" evidence="2">
    <location>
        <position position="1"/>
    </location>
</feature>
<dbReference type="Gene3D" id="1.10.569.10">
    <property type="entry name" value="Aldehyde Ferredoxin Oxidoreductase Protein, subunit A, domain 2"/>
    <property type="match status" value="1"/>
</dbReference>
<evidence type="ECO:0000313" key="2">
    <source>
        <dbReference type="EMBL" id="GAI94875.1"/>
    </source>
</evidence>